<dbReference type="Pfam" id="PF00828">
    <property type="entry name" value="Ribosomal_L27A"/>
    <property type="match status" value="1"/>
</dbReference>
<dbReference type="InterPro" id="IPR030878">
    <property type="entry name" value="Ribosomal_uL15"/>
</dbReference>
<reference evidence="8" key="1">
    <citation type="submission" date="2021-08" db="EMBL/GenBank/DDBJ databases">
        <authorList>
            <person name="Misof B."/>
            <person name="Oliver O."/>
            <person name="Podsiadlowski L."/>
            <person name="Donath A."/>
            <person name="Peters R."/>
            <person name="Mayer C."/>
            <person name="Rust J."/>
            <person name="Gunkel S."/>
            <person name="Lesny P."/>
            <person name="Martin S."/>
            <person name="Oeyen J.P."/>
            <person name="Petersen M."/>
            <person name="Panagiotis P."/>
            <person name="Wilbrandt J."/>
            <person name="Tanja T."/>
        </authorList>
    </citation>
    <scope>NUCLEOTIDE SEQUENCE</scope>
    <source>
        <strain evidence="8">GBR_01_08_01A</strain>
        <tissue evidence="8">Thorax + abdomen</tissue>
    </source>
</reference>
<dbReference type="GO" id="GO:0003735">
    <property type="term" value="F:structural constituent of ribosome"/>
    <property type="evidence" value="ECO:0007669"/>
    <property type="project" value="InterPro"/>
</dbReference>
<proteinExistence type="inferred from homology"/>
<keyword evidence="3" id="KW-0687">Ribonucleoprotein</keyword>
<dbReference type="PANTHER" id="PTHR12934:SF11">
    <property type="entry name" value="LARGE RIBOSOMAL SUBUNIT PROTEIN UL15M"/>
    <property type="match status" value="1"/>
</dbReference>
<dbReference type="Gene3D" id="3.100.10.10">
    <property type="match status" value="1"/>
</dbReference>
<evidence type="ECO:0000256" key="3">
    <source>
        <dbReference type="ARBA" id="ARBA00023274"/>
    </source>
</evidence>
<comment type="similarity">
    <text evidence="1">Belongs to the universal ribosomal protein uL15 family.</text>
</comment>
<reference evidence="8" key="2">
    <citation type="journal article" date="2023" name="Commun. Biol.">
        <title>Intrasexual cuticular hydrocarbon dimorphism in a wasp sheds light on hydrocarbon biosynthesis genes in Hymenoptera.</title>
        <authorList>
            <person name="Moris V.C."/>
            <person name="Podsiadlowski L."/>
            <person name="Martin S."/>
            <person name="Oeyen J.P."/>
            <person name="Donath A."/>
            <person name="Petersen M."/>
            <person name="Wilbrandt J."/>
            <person name="Misof B."/>
            <person name="Liedtke D."/>
            <person name="Thamm M."/>
            <person name="Scheiner R."/>
            <person name="Schmitt T."/>
            <person name="Niehuis O."/>
        </authorList>
    </citation>
    <scope>NUCLEOTIDE SEQUENCE</scope>
    <source>
        <strain evidence="8">GBR_01_08_01A</strain>
    </source>
</reference>
<organism evidence="8 9">
    <name type="scientific">Odynerus spinipes</name>
    <dbReference type="NCBI Taxonomy" id="1348599"/>
    <lineage>
        <taxon>Eukaryota</taxon>
        <taxon>Metazoa</taxon>
        <taxon>Ecdysozoa</taxon>
        <taxon>Arthropoda</taxon>
        <taxon>Hexapoda</taxon>
        <taxon>Insecta</taxon>
        <taxon>Pterygota</taxon>
        <taxon>Neoptera</taxon>
        <taxon>Endopterygota</taxon>
        <taxon>Hymenoptera</taxon>
        <taxon>Apocrita</taxon>
        <taxon>Aculeata</taxon>
        <taxon>Vespoidea</taxon>
        <taxon>Vespidae</taxon>
        <taxon>Eumeninae</taxon>
        <taxon>Odynerus</taxon>
    </lineage>
</organism>
<dbReference type="AlphaFoldDB" id="A0AAD9RMK1"/>
<sequence>MAKSGRDLALSMLRTLPRVSLVNLRPNPGAKKNSKRGRGQHGGDKHGAGNKGSGQRQNYMRPGYETGNNPFYLRFQFEPYYKGHHLRRQYPPLSLQQLQMFIDTNRLDTSKPIDLASIINTGLYGFKINWKHAGVHLTDEGADLFKAKVNIEVQWASEPVIAAIERNGGVITTAYYDPNCLFALQDTEKFLHRGDPIPRRLLPPADCLEYYSSATARGYLADPEKISQERLVLSQKYGYILPKIEDDPDYGMLMERKDPRQLFYGLEPGWIISVVDKAILKPKAEYLKEFYAS</sequence>
<evidence type="ECO:0000313" key="9">
    <source>
        <dbReference type="Proteomes" id="UP001258017"/>
    </source>
</evidence>
<dbReference type="InterPro" id="IPR005749">
    <property type="entry name" value="Ribosomal_uL15_bac-type"/>
</dbReference>
<dbReference type="Proteomes" id="UP001258017">
    <property type="component" value="Unassembled WGS sequence"/>
</dbReference>
<dbReference type="EMBL" id="JAIFRP010000031">
    <property type="protein sequence ID" value="KAK2582510.1"/>
    <property type="molecule type" value="Genomic_DNA"/>
</dbReference>
<evidence type="ECO:0000256" key="4">
    <source>
        <dbReference type="ARBA" id="ARBA00035299"/>
    </source>
</evidence>
<dbReference type="SUPFAM" id="SSF52080">
    <property type="entry name" value="Ribosomal proteins L15p and L18e"/>
    <property type="match status" value="1"/>
</dbReference>
<gene>
    <name evidence="8" type="ORF">KPH14_004808</name>
</gene>
<evidence type="ECO:0000256" key="2">
    <source>
        <dbReference type="ARBA" id="ARBA00022980"/>
    </source>
</evidence>
<dbReference type="PANTHER" id="PTHR12934">
    <property type="entry name" value="50S RIBOSOMAL PROTEIN L15"/>
    <property type="match status" value="1"/>
</dbReference>
<keyword evidence="9" id="KW-1185">Reference proteome</keyword>
<dbReference type="InterPro" id="IPR021131">
    <property type="entry name" value="Ribosomal_uL15/eL18"/>
</dbReference>
<comment type="caution">
    <text evidence="8">The sequence shown here is derived from an EMBL/GenBank/DDBJ whole genome shotgun (WGS) entry which is preliminary data.</text>
</comment>
<evidence type="ECO:0000256" key="6">
    <source>
        <dbReference type="SAM" id="MobiDB-lite"/>
    </source>
</evidence>
<dbReference type="GO" id="GO:0006412">
    <property type="term" value="P:translation"/>
    <property type="evidence" value="ECO:0007669"/>
    <property type="project" value="InterPro"/>
</dbReference>
<accession>A0AAD9RMK1</accession>
<feature type="domain" description="Large ribosomal subunit protein uL15/eL18" evidence="7">
    <location>
        <begin position="92"/>
        <end position="172"/>
    </location>
</feature>
<name>A0AAD9RMK1_9HYME</name>
<evidence type="ECO:0000259" key="7">
    <source>
        <dbReference type="Pfam" id="PF00828"/>
    </source>
</evidence>
<feature type="region of interest" description="Disordered" evidence="6">
    <location>
        <begin position="20"/>
        <end position="63"/>
    </location>
</feature>
<evidence type="ECO:0000256" key="5">
    <source>
        <dbReference type="ARBA" id="ARBA00035423"/>
    </source>
</evidence>
<protein>
    <recommendedName>
        <fullName evidence="4">Large ribosomal subunit protein uL15m</fullName>
    </recommendedName>
    <alternativeName>
        <fullName evidence="5">39S ribosomal protein L15, mitochondrial</fullName>
    </alternativeName>
</protein>
<keyword evidence="2" id="KW-0689">Ribosomal protein</keyword>
<dbReference type="InterPro" id="IPR036227">
    <property type="entry name" value="Ribosomal_uL15/eL18_sf"/>
</dbReference>
<evidence type="ECO:0000313" key="8">
    <source>
        <dbReference type="EMBL" id="KAK2582510.1"/>
    </source>
</evidence>
<evidence type="ECO:0000256" key="1">
    <source>
        <dbReference type="ARBA" id="ARBA00007320"/>
    </source>
</evidence>
<dbReference type="HAMAP" id="MF_01341">
    <property type="entry name" value="Ribosomal_uL15"/>
    <property type="match status" value="1"/>
</dbReference>
<dbReference type="GO" id="GO:0005762">
    <property type="term" value="C:mitochondrial large ribosomal subunit"/>
    <property type="evidence" value="ECO:0007669"/>
    <property type="project" value="TreeGrafter"/>
</dbReference>